<evidence type="ECO:0000313" key="4">
    <source>
        <dbReference type="EMBL" id="GIM27648.1"/>
    </source>
</evidence>
<dbReference type="InterPro" id="IPR032816">
    <property type="entry name" value="VTT_dom"/>
</dbReference>
<evidence type="ECO:0000313" key="5">
    <source>
        <dbReference type="Proteomes" id="UP000679179"/>
    </source>
</evidence>
<evidence type="ECO:0000259" key="3">
    <source>
        <dbReference type="Pfam" id="PF09335"/>
    </source>
</evidence>
<name>A0A919VKI6_9CLOT</name>
<dbReference type="RefSeq" id="WP_212902406.1">
    <property type="nucleotide sequence ID" value="NZ_BOPZ01000002.1"/>
</dbReference>
<feature type="domain" description="VTT" evidence="3">
    <location>
        <begin position="38"/>
        <end position="139"/>
    </location>
</feature>
<dbReference type="Proteomes" id="UP000679179">
    <property type="component" value="Unassembled WGS sequence"/>
</dbReference>
<keyword evidence="2" id="KW-0812">Transmembrane</keyword>
<dbReference type="InterPro" id="IPR051311">
    <property type="entry name" value="DedA_domain"/>
</dbReference>
<dbReference type="EMBL" id="BOPZ01000002">
    <property type="protein sequence ID" value="GIM27648.1"/>
    <property type="molecule type" value="Genomic_DNA"/>
</dbReference>
<protein>
    <recommendedName>
        <fullName evidence="3">VTT domain-containing protein</fullName>
    </recommendedName>
</protein>
<feature type="transmembrane region" description="Helical" evidence="2">
    <location>
        <begin position="46"/>
        <end position="68"/>
    </location>
</feature>
<keyword evidence="5" id="KW-1185">Reference proteome</keyword>
<evidence type="ECO:0000256" key="1">
    <source>
        <dbReference type="ARBA" id="ARBA00010792"/>
    </source>
</evidence>
<sequence length="183" mass="20564">MEYMINILINYGILGIMVSAFCEAIFMPIPMELISIPIALINPQKAFLYSLVLIFFSAIGSIVGYFIGKSAGRTILYKLISEKTLIKVENLYNKNAFLTILTSTFTPIPYETYVLSAGIFKVGLPRFLSAAVISRSIRYIPQGILITLYGENLINSFKNYALFIGITIFIIMLLLKFIRKGHP</sequence>
<dbReference type="PANTHER" id="PTHR42709:SF11">
    <property type="entry name" value="DEDA FAMILY PROTEIN"/>
    <property type="match status" value="1"/>
</dbReference>
<dbReference type="PANTHER" id="PTHR42709">
    <property type="entry name" value="ALKALINE PHOSPHATASE LIKE PROTEIN"/>
    <property type="match status" value="1"/>
</dbReference>
<evidence type="ECO:0000256" key="2">
    <source>
        <dbReference type="SAM" id="Phobius"/>
    </source>
</evidence>
<proteinExistence type="inferred from homology"/>
<organism evidence="4 5">
    <name type="scientific">Clostridium polyendosporum</name>
    <dbReference type="NCBI Taxonomy" id="69208"/>
    <lineage>
        <taxon>Bacteria</taxon>
        <taxon>Bacillati</taxon>
        <taxon>Bacillota</taxon>
        <taxon>Clostridia</taxon>
        <taxon>Eubacteriales</taxon>
        <taxon>Clostridiaceae</taxon>
        <taxon>Clostridium</taxon>
    </lineage>
</organism>
<keyword evidence="2" id="KW-0472">Membrane</keyword>
<dbReference type="Pfam" id="PF09335">
    <property type="entry name" value="VTT_dom"/>
    <property type="match status" value="1"/>
</dbReference>
<dbReference type="GO" id="GO:0005886">
    <property type="term" value="C:plasma membrane"/>
    <property type="evidence" value="ECO:0007669"/>
    <property type="project" value="TreeGrafter"/>
</dbReference>
<feature type="transmembrane region" description="Helical" evidence="2">
    <location>
        <begin position="7"/>
        <end position="26"/>
    </location>
</feature>
<gene>
    <name evidence="4" type="ORF">CPJCM30710_03140</name>
</gene>
<reference evidence="4" key="1">
    <citation type="submission" date="2021-03" db="EMBL/GenBank/DDBJ databases">
        <title>Taxonomic study of Clostridium polyendosporum from meadow-gley soil under rice.</title>
        <authorList>
            <person name="Kobayashi H."/>
            <person name="Tanizawa Y."/>
            <person name="Yagura M."/>
        </authorList>
    </citation>
    <scope>NUCLEOTIDE SEQUENCE</scope>
    <source>
        <strain evidence="4">JCM 30710</strain>
    </source>
</reference>
<keyword evidence="2" id="KW-1133">Transmembrane helix</keyword>
<accession>A0A919VKI6</accession>
<feature type="transmembrane region" description="Helical" evidence="2">
    <location>
        <begin position="160"/>
        <end position="178"/>
    </location>
</feature>
<dbReference type="AlphaFoldDB" id="A0A919VKI6"/>
<comment type="similarity">
    <text evidence="1">Belongs to the DedA family.</text>
</comment>
<comment type="caution">
    <text evidence="4">The sequence shown here is derived from an EMBL/GenBank/DDBJ whole genome shotgun (WGS) entry which is preliminary data.</text>
</comment>